<keyword evidence="4 6" id="KW-0238">DNA-binding</keyword>
<dbReference type="KEGG" id="pmet:G4Y79_12295"/>
<dbReference type="Gene3D" id="3.40.50.2300">
    <property type="match status" value="1"/>
</dbReference>
<keyword evidence="5" id="KW-0804">Transcription</keyword>
<evidence type="ECO:0000256" key="3">
    <source>
        <dbReference type="ARBA" id="ARBA00023015"/>
    </source>
</evidence>
<dbReference type="PANTHER" id="PTHR48111:SF1">
    <property type="entry name" value="TWO-COMPONENT RESPONSE REGULATOR ORR33"/>
    <property type="match status" value="1"/>
</dbReference>
<dbReference type="RefSeq" id="WP_195168572.1">
    <property type="nucleotide sequence ID" value="NZ_CP062983.1"/>
</dbReference>
<accession>A0A7S8E519</accession>
<dbReference type="InterPro" id="IPR011006">
    <property type="entry name" value="CheY-like_superfamily"/>
</dbReference>
<dbReference type="Proteomes" id="UP000594468">
    <property type="component" value="Chromosome"/>
</dbReference>
<organism evidence="8 9">
    <name type="scientific">Phototrophicus methaneseepsis</name>
    <dbReference type="NCBI Taxonomy" id="2710758"/>
    <lineage>
        <taxon>Bacteria</taxon>
        <taxon>Bacillati</taxon>
        <taxon>Chloroflexota</taxon>
        <taxon>Candidatus Thermofontia</taxon>
        <taxon>Phototrophicales</taxon>
        <taxon>Phototrophicaceae</taxon>
        <taxon>Phototrophicus</taxon>
    </lineage>
</organism>
<dbReference type="SUPFAM" id="SSF46894">
    <property type="entry name" value="C-terminal effector domain of the bipartite response regulators"/>
    <property type="match status" value="1"/>
</dbReference>
<dbReference type="InterPro" id="IPR036388">
    <property type="entry name" value="WH-like_DNA-bd_sf"/>
</dbReference>
<dbReference type="Gene3D" id="1.10.10.10">
    <property type="entry name" value="Winged helix-like DNA-binding domain superfamily/Winged helix DNA-binding domain"/>
    <property type="match status" value="1"/>
</dbReference>
<proteinExistence type="predicted"/>
<dbReference type="GO" id="GO:0005829">
    <property type="term" value="C:cytosol"/>
    <property type="evidence" value="ECO:0007669"/>
    <property type="project" value="TreeGrafter"/>
</dbReference>
<keyword evidence="9" id="KW-1185">Reference proteome</keyword>
<keyword evidence="3" id="KW-0805">Transcription regulation</keyword>
<dbReference type="GO" id="GO:0000976">
    <property type="term" value="F:transcription cis-regulatory region binding"/>
    <property type="evidence" value="ECO:0007669"/>
    <property type="project" value="TreeGrafter"/>
</dbReference>
<dbReference type="PANTHER" id="PTHR48111">
    <property type="entry name" value="REGULATOR OF RPOS"/>
    <property type="match status" value="1"/>
</dbReference>
<dbReference type="PROSITE" id="PS51755">
    <property type="entry name" value="OMPR_PHOB"/>
    <property type="match status" value="1"/>
</dbReference>
<dbReference type="InterPro" id="IPR016032">
    <property type="entry name" value="Sig_transdc_resp-reg_C-effctor"/>
</dbReference>
<sequence length="228" mass="25797">MPDIAVVYVGENRDFLKGLQKRYVTYHARSGKKALTLVKEHHQATVVVLDAASLGTTGERICQRLRSELPDMAIVHIYDQKPNKRETPADEVLVLPFTSRKLNNAVERLVTATTVNSSELLACGPFAMSVEKRVLLAHGKEINLTPKQAALIEAFFKHPNETLDRAWLMHQIWDTTYTGDTRTLDVHIRWVRRVLEEGSSKPKHLKTVRGKGYKLEVPINKNGKHATE</sequence>
<evidence type="ECO:0000259" key="7">
    <source>
        <dbReference type="PROSITE" id="PS51755"/>
    </source>
</evidence>
<dbReference type="EMBL" id="CP062983">
    <property type="protein sequence ID" value="QPC80497.1"/>
    <property type="molecule type" value="Genomic_DNA"/>
</dbReference>
<evidence type="ECO:0000256" key="6">
    <source>
        <dbReference type="PROSITE-ProRule" id="PRU01091"/>
    </source>
</evidence>
<dbReference type="CDD" id="cd00383">
    <property type="entry name" value="trans_reg_C"/>
    <property type="match status" value="1"/>
</dbReference>
<protein>
    <submittedName>
        <fullName evidence="8">Response regulator transcription factor</fullName>
    </submittedName>
</protein>
<evidence type="ECO:0000256" key="2">
    <source>
        <dbReference type="ARBA" id="ARBA00023012"/>
    </source>
</evidence>
<evidence type="ECO:0000256" key="4">
    <source>
        <dbReference type="ARBA" id="ARBA00023125"/>
    </source>
</evidence>
<feature type="DNA-binding region" description="OmpR/PhoB-type" evidence="6">
    <location>
        <begin position="118"/>
        <end position="217"/>
    </location>
</feature>
<evidence type="ECO:0000313" key="8">
    <source>
        <dbReference type="EMBL" id="QPC80497.1"/>
    </source>
</evidence>
<dbReference type="GO" id="GO:0006355">
    <property type="term" value="P:regulation of DNA-templated transcription"/>
    <property type="evidence" value="ECO:0007669"/>
    <property type="project" value="InterPro"/>
</dbReference>
<evidence type="ECO:0000256" key="1">
    <source>
        <dbReference type="ARBA" id="ARBA00022553"/>
    </source>
</evidence>
<dbReference type="SMART" id="SM00862">
    <property type="entry name" value="Trans_reg_C"/>
    <property type="match status" value="1"/>
</dbReference>
<dbReference type="AlphaFoldDB" id="A0A7S8E519"/>
<dbReference type="InterPro" id="IPR001867">
    <property type="entry name" value="OmpR/PhoB-type_DNA-bd"/>
</dbReference>
<dbReference type="Pfam" id="PF00486">
    <property type="entry name" value="Trans_reg_C"/>
    <property type="match status" value="1"/>
</dbReference>
<dbReference type="GO" id="GO:0000156">
    <property type="term" value="F:phosphorelay response regulator activity"/>
    <property type="evidence" value="ECO:0007669"/>
    <property type="project" value="TreeGrafter"/>
</dbReference>
<dbReference type="GO" id="GO:0032993">
    <property type="term" value="C:protein-DNA complex"/>
    <property type="evidence" value="ECO:0007669"/>
    <property type="project" value="TreeGrafter"/>
</dbReference>
<evidence type="ECO:0000313" key="9">
    <source>
        <dbReference type="Proteomes" id="UP000594468"/>
    </source>
</evidence>
<evidence type="ECO:0000256" key="5">
    <source>
        <dbReference type="ARBA" id="ARBA00023163"/>
    </source>
</evidence>
<keyword evidence="1" id="KW-0597">Phosphoprotein</keyword>
<name>A0A7S8E519_9CHLR</name>
<feature type="domain" description="OmpR/PhoB-type" evidence="7">
    <location>
        <begin position="118"/>
        <end position="217"/>
    </location>
</feature>
<reference evidence="8 9" key="1">
    <citation type="submission" date="2020-02" db="EMBL/GenBank/DDBJ databases">
        <authorList>
            <person name="Zheng R.K."/>
            <person name="Sun C.M."/>
        </authorList>
    </citation>
    <scope>NUCLEOTIDE SEQUENCE [LARGE SCALE GENOMIC DNA]</scope>
    <source>
        <strain evidence="9">rifampicinis</strain>
    </source>
</reference>
<gene>
    <name evidence="8" type="ORF">G4Y79_12295</name>
</gene>
<dbReference type="InterPro" id="IPR039420">
    <property type="entry name" value="WalR-like"/>
</dbReference>
<dbReference type="SUPFAM" id="SSF52172">
    <property type="entry name" value="CheY-like"/>
    <property type="match status" value="1"/>
</dbReference>
<keyword evidence="2" id="KW-0902">Two-component regulatory system</keyword>